<comment type="caution">
    <text evidence="1">The sequence shown here is derived from an EMBL/GenBank/DDBJ whole genome shotgun (WGS) entry which is preliminary data.</text>
</comment>
<protein>
    <recommendedName>
        <fullName evidence="3">Plasmodium RESA N-terminal domain-containing protein</fullName>
    </recommendedName>
</protein>
<gene>
    <name evidence="1" type="ORF">J2X31_003591</name>
</gene>
<proteinExistence type="predicted"/>
<evidence type="ECO:0000313" key="1">
    <source>
        <dbReference type="EMBL" id="MDR6969558.1"/>
    </source>
</evidence>
<name>A0ABU1TUM6_9FLAO</name>
<evidence type="ECO:0008006" key="3">
    <source>
        <dbReference type="Google" id="ProtNLM"/>
    </source>
</evidence>
<dbReference type="RefSeq" id="WP_310028751.1">
    <property type="nucleotide sequence ID" value="NZ_JAVDVI010000023.1"/>
</dbReference>
<keyword evidence="2" id="KW-1185">Reference proteome</keyword>
<evidence type="ECO:0000313" key="2">
    <source>
        <dbReference type="Proteomes" id="UP001255185"/>
    </source>
</evidence>
<sequence>MNINKHRTRLKVQCFLIPHYAKPKTVGGNFAEPTETKNEYRQKATIIQDIMNEKPLEYKEFIDRLCKTGDIEEYSKSDLEDYKSTIEVCKSEDNDELANLYKILGPLFNKLTKEQKQAFGKWNEYLVRYGIANCLQQLEFNKEIHLAIDEKLPKFDYAKDFWDRCKTDGSPYGIWK</sequence>
<dbReference type="Proteomes" id="UP001255185">
    <property type="component" value="Unassembled WGS sequence"/>
</dbReference>
<organism evidence="1 2">
    <name type="scientific">Flavobacterium arsenatis</name>
    <dbReference type="NCBI Taxonomy" id="1484332"/>
    <lineage>
        <taxon>Bacteria</taxon>
        <taxon>Pseudomonadati</taxon>
        <taxon>Bacteroidota</taxon>
        <taxon>Flavobacteriia</taxon>
        <taxon>Flavobacteriales</taxon>
        <taxon>Flavobacteriaceae</taxon>
        <taxon>Flavobacterium</taxon>
    </lineage>
</organism>
<reference evidence="1 2" key="1">
    <citation type="submission" date="2023-07" db="EMBL/GenBank/DDBJ databases">
        <title>Sorghum-associated microbial communities from plants grown in Nebraska, USA.</title>
        <authorList>
            <person name="Schachtman D."/>
        </authorList>
    </citation>
    <scope>NUCLEOTIDE SEQUENCE [LARGE SCALE GENOMIC DNA]</scope>
    <source>
        <strain evidence="1 2">3773</strain>
    </source>
</reference>
<dbReference type="EMBL" id="JAVDVI010000023">
    <property type="protein sequence ID" value="MDR6969558.1"/>
    <property type="molecule type" value="Genomic_DNA"/>
</dbReference>
<accession>A0ABU1TUM6</accession>